<dbReference type="EMBL" id="CAXAMM010005753">
    <property type="protein sequence ID" value="CAK9008438.1"/>
    <property type="molecule type" value="Genomic_DNA"/>
</dbReference>
<evidence type="ECO:0000256" key="1">
    <source>
        <dbReference type="SAM" id="MobiDB-lite"/>
    </source>
</evidence>
<feature type="compositionally biased region" description="Basic and acidic residues" evidence="1">
    <location>
        <begin position="122"/>
        <end position="131"/>
    </location>
</feature>
<name>A0ABP0J238_9DINO</name>
<feature type="non-terminal residue" evidence="2">
    <location>
        <position position="1"/>
    </location>
</feature>
<sequence>HQAEEGMGSSSNHFAEVRKGTIPVQKDPKDPDEWQFGLEQEVAYEKEESKHEHTADAKGKLEASQWMEVRAKGLFEPGPGHEQNEASQALAALLSTKNKRKEPLALEDRPGDHESGNAGSSNEKKSKGKDEAEVEAEVLSEVGSKKMAKEEASTRVKRMLALTKKVKTEVPKEHRDILSKVIARLEKLSKLGNKVSLEAAKDVLFDGAVAIKKAKAM</sequence>
<gene>
    <name evidence="2" type="ORF">SCF082_LOCUS9859</name>
    <name evidence="3" type="ORF">SCF082_LOCUS9861</name>
</gene>
<accession>A0ABP0J238</accession>
<evidence type="ECO:0000313" key="2">
    <source>
        <dbReference type="EMBL" id="CAK9008429.1"/>
    </source>
</evidence>
<feature type="compositionally biased region" description="Basic and acidic residues" evidence="1">
    <location>
        <begin position="143"/>
        <end position="154"/>
    </location>
</feature>
<dbReference type="EMBL" id="CAXAMM010005750">
    <property type="protein sequence ID" value="CAK9008429.1"/>
    <property type="molecule type" value="Genomic_DNA"/>
</dbReference>
<reference evidence="2 4" key="1">
    <citation type="submission" date="2024-02" db="EMBL/GenBank/DDBJ databases">
        <authorList>
            <person name="Chen Y."/>
            <person name="Shah S."/>
            <person name="Dougan E. K."/>
            <person name="Thang M."/>
            <person name="Chan C."/>
        </authorList>
    </citation>
    <scope>NUCLEOTIDE SEQUENCE [LARGE SCALE GENOMIC DNA]</scope>
</reference>
<evidence type="ECO:0000313" key="4">
    <source>
        <dbReference type="Proteomes" id="UP001642464"/>
    </source>
</evidence>
<keyword evidence="4" id="KW-1185">Reference proteome</keyword>
<dbReference type="Proteomes" id="UP001642464">
    <property type="component" value="Unassembled WGS sequence"/>
</dbReference>
<organism evidence="2 4">
    <name type="scientific">Durusdinium trenchii</name>
    <dbReference type="NCBI Taxonomy" id="1381693"/>
    <lineage>
        <taxon>Eukaryota</taxon>
        <taxon>Sar</taxon>
        <taxon>Alveolata</taxon>
        <taxon>Dinophyceae</taxon>
        <taxon>Suessiales</taxon>
        <taxon>Symbiodiniaceae</taxon>
        <taxon>Durusdinium</taxon>
    </lineage>
</organism>
<feature type="region of interest" description="Disordered" evidence="1">
    <location>
        <begin position="1"/>
        <end position="155"/>
    </location>
</feature>
<protein>
    <recommendedName>
        <fullName evidence="5">Eukaryotic translation initiation factor 3 30 kDa subunit</fullName>
    </recommendedName>
</protein>
<proteinExistence type="predicted"/>
<evidence type="ECO:0000313" key="3">
    <source>
        <dbReference type="EMBL" id="CAK9008438.1"/>
    </source>
</evidence>
<feature type="compositionally biased region" description="Basic and acidic residues" evidence="1">
    <location>
        <begin position="101"/>
        <end position="115"/>
    </location>
</feature>
<evidence type="ECO:0008006" key="5">
    <source>
        <dbReference type="Google" id="ProtNLM"/>
    </source>
</evidence>
<feature type="compositionally biased region" description="Basic and acidic residues" evidence="1">
    <location>
        <begin position="43"/>
        <end position="61"/>
    </location>
</feature>
<comment type="caution">
    <text evidence="2">The sequence shown here is derived from an EMBL/GenBank/DDBJ whole genome shotgun (WGS) entry which is preliminary data.</text>
</comment>